<dbReference type="InterPro" id="IPR001357">
    <property type="entry name" value="BRCT_dom"/>
</dbReference>
<evidence type="ECO:0000256" key="2">
    <source>
        <dbReference type="ARBA" id="ARBA00022454"/>
    </source>
</evidence>
<evidence type="ECO:0000256" key="4">
    <source>
        <dbReference type="SAM" id="MobiDB-lite"/>
    </source>
</evidence>
<dbReference type="SUPFAM" id="SSF52113">
    <property type="entry name" value="BRCT domain"/>
    <property type="match status" value="1"/>
</dbReference>
<dbReference type="Pfam" id="PF00498">
    <property type="entry name" value="FHA"/>
    <property type="match status" value="1"/>
</dbReference>
<dbReference type="EMBL" id="CYKH01000095">
    <property type="protein sequence ID" value="CUE70937.1"/>
    <property type="molecule type" value="Genomic_DNA"/>
</dbReference>
<dbReference type="InterPro" id="IPR036420">
    <property type="entry name" value="BRCT_dom_sf"/>
</dbReference>
<proteinExistence type="predicted"/>
<name>A0A0S4IL96_BODSA</name>
<evidence type="ECO:0000313" key="7">
    <source>
        <dbReference type="Proteomes" id="UP000051952"/>
    </source>
</evidence>
<accession>A0A0S4IL96</accession>
<feature type="compositionally biased region" description="Pro residues" evidence="4">
    <location>
        <begin position="137"/>
        <end position="148"/>
    </location>
</feature>
<sequence length="475" mass="51399">MLSLSLPLAPRGVVPYMLLNSETGATFALFEGRNLIGRSPSVVDDVFFINLESPRFAISRVHAEIVVAPNGDVWISDAASTNGTQMAVRDGCAIALAAKRSYYCVSGTMFLFGDVKLVLVIDSIALSPQQSSGPSPLHGPFPNRPPSPRTLSDIPVCFVTRAWSTSRRSDALEGDSYFAQPESSPVLINGAQPSSSATMIGAPTASREHQRTSPESSHLSIAHRQVFENAHESEGSELPQPHSKHMKCGADADDDIAQATVACSRKHSRNDGDDEAFSLPRKANRSENGTLTCISATVAPMTVCFSGFGSNEKRAFTILVKSRKGRVVDNMSDENVDVLVVCDPPTRTPKFLIAMGRGCPIVTPSFLEDAAPISRAFEYIPDLVHDGKRYTSKRMRQVLQRTRSNDTAKARGVLFGRCFFISDSVGVSKNALVHVITSCGGRVTDWKNDQDADLVTDGDEVYRKLLIGEYIGGVT</sequence>
<evidence type="ECO:0000313" key="6">
    <source>
        <dbReference type="EMBL" id="CUE70937.1"/>
    </source>
</evidence>
<dbReference type="Proteomes" id="UP000051952">
    <property type="component" value="Unassembled WGS sequence"/>
</dbReference>
<dbReference type="VEuPathDB" id="TriTrypDB:BSAL_52730"/>
<dbReference type="Pfam" id="PF00533">
    <property type="entry name" value="BRCT"/>
    <property type="match status" value="1"/>
</dbReference>
<dbReference type="InterPro" id="IPR000253">
    <property type="entry name" value="FHA_dom"/>
</dbReference>
<dbReference type="OrthoDB" id="342264at2759"/>
<dbReference type="CDD" id="cd00027">
    <property type="entry name" value="BRCT"/>
    <property type="match status" value="1"/>
</dbReference>
<dbReference type="SUPFAM" id="SSF49879">
    <property type="entry name" value="SMAD/FHA domain"/>
    <property type="match status" value="1"/>
</dbReference>
<keyword evidence="2" id="KW-0158">Chromosome</keyword>
<comment type="subcellular location">
    <subcellularLocation>
        <location evidence="1">Chromosome</location>
    </subcellularLocation>
</comment>
<dbReference type="InterPro" id="IPR008984">
    <property type="entry name" value="SMAD_FHA_dom_sf"/>
</dbReference>
<reference evidence="7" key="1">
    <citation type="submission" date="2015-09" db="EMBL/GenBank/DDBJ databases">
        <authorList>
            <consortium name="Pathogen Informatics"/>
        </authorList>
    </citation>
    <scope>NUCLEOTIDE SEQUENCE [LARGE SCALE GENOMIC DNA]</scope>
    <source>
        <strain evidence="7">Lake Konstanz</strain>
    </source>
</reference>
<feature type="region of interest" description="Disordered" evidence="4">
    <location>
        <begin position="129"/>
        <end position="149"/>
    </location>
</feature>
<organism evidence="6 7">
    <name type="scientific">Bodo saltans</name>
    <name type="common">Flagellated protozoan</name>
    <dbReference type="NCBI Taxonomy" id="75058"/>
    <lineage>
        <taxon>Eukaryota</taxon>
        <taxon>Discoba</taxon>
        <taxon>Euglenozoa</taxon>
        <taxon>Kinetoplastea</taxon>
        <taxon>Metakinetoplastina</taxon>
        <taxon>Eubodonida</taxon>
        <taxon>Bodonidae</taxon>
        <taxon>Bodo</taxon>
    </lineage>
</organism>
<dbReference type="PROSITE" id="PS50006">
    <property type="entry name" value="FHA_DOMAIN"/>
    <property type="match status" value="1"/>
</dbReference>
<dbReference type="AlphaFoldDB" id="A0A0S4IL96"/>
<evidence type="ECO:0000256" key="1">
    <source>
        <dbReference type="ARBA" id="ARBA00004286"/>
    </source>
</evidence>
<dbReference type="OMA" id="YICNDQA"/>
<protein>
    <recommendedName>
        <fullName evidence="5">FHA domain-containing protein</fullName>
    </recommendedName>
</protein>
<feature type="region of interest" description="Disordered" evidence="4">
    <location>
        <begin position="183"/>
        <end position="219"/>
    </location>
</feature>
<evidence type="ECO:0000259" key="5">
    <source>
        <dbReference type="PROSITE" id="PS50006"/>
    </source>
</evidence>
<evidence type="ECO:0000256" key="3">
    <source>
        <dbReference type="ARBA" id="ARBA00023306"/>
    </source>
</evidence>
<dbReference type="Gene3D" id="2.60.200.20">
    <property type="match status" value="1"/>
</dbReference>
<keyword evidence="3" id="KW-0131">Cell cycle</keyword>
<keyword evidence="7" id="KW-1185">Reference proteome</keyword>
<dbReference type="GO" id="GO:0005694">
    <property type="term" value="C:chromosome"/>
    <property type="evidence" value="ECO:0007669"/>
    <property type="project" value="UniProtKB-SubCell"/>
</dbReference>
<gene>
    <name evidence="6" type="ORF">BSAL_52730</name>
</gene>
<feature type="domain" description="FHA" evidence="5">
    <location>
        <begin position="34"/>
        <end position="86"/>
    </location>
</feature>
<dbReference type="Gene3D" id="3.40.50.10190">
    <property type="entry name" value="BRCT domain"/>
    <property type="match status" value="1"/>
</dbReference>